<keyword evidence="10" id="KW-1185">Reference proteome</keyword>
<dbReference type="GO" id="GO:0005886">
    <property type="term" value="C:plasma membrane"/>
    <property type="evidence" value="ECO:0007669"/>
    <property type="project" value="UniProtKB-SubCell"/>
</dbReference>
<keyword evidence="4 7" id="KW-0812">Transmembrane</keyword>
<organism evidence="9 10">
    <name type="scientific">Cohnella phaseoli</name>
    <dbReference type="NCBI Taxonomy" id="456490"/>
    <lineage>
        <taxon>Bacteria</taxon>
        <taxon>Bacillati</taxon>
        <taxon>Bacillota</taxon>
        <taxon>Bacilli</taxon>
        <taxon>Bacillales</taxon>
        <taxon>Paenibacillaceae</taxon>
        <taxon>Cohnella</taxon>
    </lineage>
</organism>
<evidence type="ECO:0000256" key="2">
    <source>
        <dbReference type="ARBA" id="ARBA00022448"/>
    </source>
</evidence>
<evidence type="ECO:0000256" key="4">
    <source>
        <dbReference type="ARBA" id="ARBA00022692"/>
    </source>
</evidence>
<feature type="transmembrane region" description="Helical" evidence="7">
    <location>
        <begin position="84"/>
        <end position="106"/>
    </location>
</feature>
<name>A0A3D9KI39_9BACL</name>
<dbReference type="PROSITE" id="PS50928">
    <property type="entry name" value="ABC_TM1"/>
    <property type="match status" value="1"/>
</dbReference>
<evidence type="ECO:0000259" key="8">
    <source>
        <dbReference type="PROSITE" id="PS50928"/>
    </source>
</evidence>
<keyword evidence="2 7" id="KW-0813">Transport</keyword>
<dbReference type="RefSeq" id="WP_116060169.1">
    <property type="nucleotide sequence ID" value="NZ_QRDZ01000005.1"/>
</dbReference>
<sequence length="301" mass="33495">MSARSIRRGVPRSGGIVDVLIYTILIVMATITLYPFLNVLAISLNDSTDSVRGGITIFPRVFSLQNYKAIFTYDTLLTGFKISLLRTVVGSLLGLISASMLAYTLARRDFQGRRFVSLYLAVTMYVTAGLIPFYILIKDLNMMNTFAVYVLPGIVSAFNVFVVRSFMDGIPYEVQESAKMDGANDFTIYWRIILPMTKPALATIGLFLAVGQWNAWFDTYLYNGSSEHLTTLQYELVKVLQSTTNNSGDYRSMTVNRAASTVSPDSVKMAITIFVSVPILLVYPFLQRYFVKGLTLGSVKG</sequence>
<feature type="transmembrane region" description="Helical" evidence="7">
    <location>
        <begin position="20"/>
        <end position="42"/>
    </location>
</feature>
<dbReference type="PANTHER" id="PTHR43744:SF9">
    <property type="entry name" value="POLYGALACTURONAN_RHAMNOGALACTURONAN TRANSPORT SYSTEM PERMEASE PROTEIN YTCP"/>
    <property type="match status" value="1"/>
</dbReference>
<comment type="subcellular location">
    <subcellularLocation>
        <location evidence="1 7">Cell membrane</location>
        <topology evidence="1 7">Multi-pass membrane protein</topology>
    </subcellularLocation>
</comment>
<dbReference type="EMBL" id="QRDZ01000005">
    <property type="protein sequence ID" value="RED85167.1"/>
    <property type="molecule type" value="Genomic_DNA"/>
</dbReference>
<feature type="transmembrane region" description="Helical" evidence="7">
    <location>
        <begin position="269"/>
        <end position="286"/>
    </location>
</feature>
<dbReference type="SUPFAM" id="SSF161098">
    <property type="entry name" value="MetI-like"/>
    <property type="match status" value="1"/>
</dbReference>
<evidence type="ECO:0000313" key="9">
    <source>
        <dbReference type="EMBL" id="RED85167.1"/>
    </source>
</evidence>
<evidence type="ECO:0000313" key="10">
    <source>
        <dbReference type="Proteomes" id="UP000256977"/>
    </source>
</evidence>
<comment type="similarity">
    <text evidence="7">Belongs to the binding-protein-dependent transport system permease family.</text>
</comment>
<accession>A0A3D9KI39</accession>
<reference evidence="9 10" key="1">
    <citation type="submission" date="2018-07" db="EMBL/GenBank/DDBJ databases">
        <title>Genomic Encyclopedia of Type Strains, Phase III (KMG-III): the genomes of soil and plant-associated and newly described type strains.</title>
        <authorList>
            <person name="Whitman W."/>
        </authorList>
    </citation>
    <scope>NUCLEOTIDE SEQUENCE [LARGE SCALE GENOMIC DNA]</scope>
    <source>
        <strain evidence="9 10">CECT 7287</strain>
    </source>
</reference>
<proteinExistence type="inferred from homology"/>
<evidence type="ECO:0000256" key="5">
    <source>
        <dbReference type="ARBA" id="ARBA00022989"/>
    </source>
</evidence>
<evidence type="ECO:0000256" key="6">
    <source>
        <dbReference type="ARBA" id="ARBA00023136"/>
    </source>
</evidence>
<feature type="transmembrane region" description="Helical" evidence="7">
    <location>
        <begin position="188"/>
        <end position="210"/>
    </location>
</feature>
<evidence type="ECO:0000256" key="3">
    <source>
        <dbReference type="ARBA" id="ARBA00022475"/>
    </source>
</evidence>
<keyword evidence="6 7" id="KW-0472">Membrane</keyword>
<protein>
    <submittedName>
        <fullName evidence="9">Putative aldouronate transport system permease protein</fullName>
    </submittedName>
</protein>
<dbReference type="PANTHER" id="PTHR43744">
    <property type="entry name" value="ABC TRANSPORTER PERMEASE PROTEIN MG189-RELATED-RELATED"/>
    <property type="match status" value="1"/>
</dbReference>
<dbReference type="OrthoDB" id="9810086at2"/>
<feature type="transmembrane region" description="Helical" evidence="7">
    <location>
        <begin position="149"/>
        <end position="167"/>
    </location>
</feature>
<keyword evidence="5 7" id="KW-1133">Transmembrane helix</keyword>
<feature type="transmembrane region" description="Helical" evidence="7">
    <location>
        <begin position="118"/>
        <end position="137"/>
    </location>
</feature>
<dbReference type="Proteomes" id="UP000256977">
    <property type="component" value="Unassembled WGS sequence"/>
</dbReference>
<gene>
    <name evidence="9" type="ORF">DFP98_105172</name>
</gene>
<evidence type="ECO:0000256" key="7">
    <source>
        <dbReference type="RuleBase" id="RU363032"/>
    </source>
</evidence>
<dbReference type="InterPro" id="IPR000515">
    <property type="entry name" value="MetI-like"/>
</dbReference>
<feature type="domain" description="ABC transmembrane type-1" evidence="8">
    <location>
        <begin position="80"/>
        <end position="286"/>
    </location>
</feature>
<keyword evidence="3" id="KW-1003">Cell membrane</keyword>
<dbReference type="InterPro" id="IPR035906">
    <property type="entry name" value="MetI-like_sf"/>
</dbReference>
<comment type="caution">
    <text evidence="9">The sequence shown here is derived from an EMBL/GenBank/DDBJ whole genome shotgun (WGS) entry which is preliminary data.</text>
</comment>
<dbReference type="AlphaFoldDB" id="A0A3D9KI39"/>
<dbReference type="Pfam" id="PF00528">
    <property type="entry name" value="BPD_transp_1"/>
    <property type="match status" value="1"/>
</dbReference>
<evidence type="ECO:0000256" key="1">
    <source>
        <dbReference type="ARBA" id="ARBA00004651"/>
    </source>
</evidence>
<dbReference type="Gene3D" id="1.10.3720.10">
    <property type="entry name" value="MetI-like"/>
    <property type="match status" value="1"/>
</dbReference>
<dbReference type="CDD" id="cd06261">
    <property type="entry name" value="TM_PBP2"/>
    <property type="match status" value="1"/>
</dbReference>
<dbReference type="GO" id="GO:0055085">
    <property type="term" value="P:transmembrane transport"/>
    <property type="evidence" value="ECO:0007669"/>
    <property type="project" value="InterPro"/>
</dbReference>